<dbReference type="Proteomes" id="UP000271937">
    <property type="component" value="Unassembled WGS sequence"/>
</dbReference>
<proteinExistence type="predicted"/>
<dbReference type="AlphaFoldDB" id="A0A3P3WA46"/>
<name>A0A3P3WA46_9FLAO</name>
<comment type="caution">
    <text evidence="2">The sequence shown here is derived from an EMBL/GenBank/DDBJ whole genome shotgun (WGS) entry which is preliminary data.</text>
</comment>
<reference evidence="2 3" key="1">
    <citation type="submission" date="2018-11" db="EMBL/GenBank/DDBJ databases">
        <title>Flavobacterium sp. nov., YIM 102600 draft genome.</title>
        <authorList>
            <person name="Li G."/>
            <person name="Jiang Y."/>
        </authorList>
    </citation>
    <scope>NUCLEOTIDE SEQUENCE [LARGE SCALE GENOMIC DNA]</scope>
    <source>
        <strain evidence="2 3">YIM 102600</strain>
    </source>
</reference>
<feature type="domain" description="Protein NO VEIN C-terminal" evidence="1">
    <location>
        <begin position="4"/>
        <end position="55"/>
    </location>
</feature>
<accession>A0A3P3WA46</accession>
<evidence type="ECO:0000313" key="2">
    <source>
        <dbReference type="EMBL" id="RRJ89513.1"/>
    </source>
</evidence>
<dbReference type="InterPro" id="IPR024975">
    <property type="entry name" value="NOV_C"/>
</dbReference>
<keyword evidence="3" id="KW-1185">Reference proteome</keyword>
<organism evidence="2 3">
    <name type="scientific">Flavobacterium macacae</name>
    <dbReference type="NCBI Taxonomy" id="2488993"/>
    <lineage>
        <taxon>Bacteria</taxon>
        <taxon>Pseudomonadati</taxon>
        <taxon>Bacteroidota</taxon>
        <taxon>Flavobacteriia</taxon>
        <taxon>Flavobacteriales</taxon>
        <taxon>Flavobacteriaceae</taxon>
        <taxon>Flavobacterium</taxon>
    </lineage>
</organism>
<gene>
    <name evidence="2" type="ORF">EG849_12950</name>
</gene>
<sequence>MKDNGQATKFIEVKGTVKEKPTFYLTANEWSYFLKNRDHYEIYRVFNCDDENRIKCYHIENLLENLLNQKVVPYLLTPEILKEERLFLTILNIK</sequence>
<dbReference type="EMBL" id="RQVR01000016">
    <property type="protein sequence ID" value="RRJ89513.1"/>
    <property type="molecule type" value="Genomic_DNA"/>
</dbReference>
<evidence type="ECO:0000313" key="3">
    <source>
        <dbReference type="Proteomes" id="UP000271937"/>
    </source>
</evidence>
<evidence type="ECO:0000259" key="1">
    <source>
        <dbReference type="Pfam" id="PF13020"/>
    </source>
</evidence>
<dbReference type="Pfam" id="PF13020">
    <property type="entry name" value="NOV_C"/>
    <property type="match status" value="1"/>
</dbReference>
<protein>
    <submittedName>
        <fullName evidence="2">DUF3883 domain-containing protein</fullName>
    </submittedName>
</protein>